<dbReference type="InterPro" id="IPR002938">
    <property type="entry name" value="FAD-bd"/>
</dbReference>
<evidence type="ECO:0000256" key="1">
    <source>
        <dbReference type="ARBA" id="ARBA00007992"/>
    </source>
</evidence>
<gene>
    <name evidence="8" type="ORF">BDP27DRAFT_1452063</name>
</gene>
<keyword evidence="3" id="KW-0274">FAD</keyword>
<comment type="caution">
    <text evidence="8">The sequence shown here is derived from an EMBL/GenBank/DDBJ whole genome shotgun (WGS) entry which is preliminary data.</text>
</comment>
<dbReference type="PANTHER" id="PTHR13789:SF309">
    <property type="entry name" value="PUTATIVE (AFU_ORTHOLOGUE AFUA_6G14510)-RELATED"/>
    <property type="match status" value="1"/>
</dbReference>
<reference evidence="8" key="1">
    <citation type="submission" date="2020-11" db="EMBL/GenBank/DDBJ databases">
        <authorList>
            <consortium name="DOE Joint Genome Institute"/>
            <person name="Ahrendt S."/>
            <person name="Riley R."/>
            <person name="Andreopoulos W."/>
            <person name="Labutti K."/>
            <person name="Pangilinan J."/>
            <person name="Ruiz-Duenas F.J."/>
            <person name="Barrasa J.M."/>
            <person name="Sanchez-Garcia M."/>
            <person name="Camarero S."/>
            <person name="Miyauchi S."/>
            <person name="Serrano A."/>
            <person name="Linde D."/>
            <person name="Babiker R."/>
            <person name="Drula E."/>
            <person name="Ayuso-Fernandez I."/>
            <person name="Pacheco R."/>
            <person name="Padilla G."/>
            <person name="Ferreira P."/>
            <person name="Barriuso J."/>
            <person name="Kellner H."/>
            <person name="Castanera R."/>
            <person name="Alfaro M."/>
            <person name="Ramirez L."/>
            <person name="Pisabarro A.G."/>
            <person name="Kuo A."/>
            <person name="Tritt A."/>
            <person name="Lipzen A."/>
            <person name="He G."/>
            <person name="Yan M."/>
            <person name="Ng V."/>
            <person name="Cullen D."/>
            <person name="Martin F."/>
            <person name="Rosso M.-N."/>
            <person name="Henrissat B."/>
            <person name="Hibbett D."/>
            <person name="Martinez A.T."/>
            <person name="Grigoriev I.V."/>
        </authorList>
    </citation>
    <scope>NUCLEOTIDE SEQUENCE</scope>
    <source>
        <strain evidence="8">AH 40177</strain>
    </source>
</reference>
<keyword evidence="6" id="KW-0812">Transmembrane</keyword>
<feature type="transmembrane region" description="Helical" evidence="6">
    <location>
        <begin position="7"/>
        <end position="27"/>
    </location>
</feature>
<keyword evidence="4" id="KW-0560">Oxidoreductase</keyword>
<dbReference type="GO" id="GO:0071949">
    <property type="term" value="F:FAD binding"/>
    <property type="evidence" value="ECO:0007669"/>
    <property type="project" value="InterPro"/>
</dbReference>
<dbReference type="Gene3D" id="3.50.50.60">
    <property type="entry name" value="FAD/NAD(P)-binding domain"/>
    <property type="match status" value="1"/>
</dbReference>
<proteinExistence type="inferred from homology"/>
<feature type="domain" description="FAD-binding" evidence="7">
    <location>
        <begin position="10"/>
        <end position="183"/>
    </location>
</feature>
<dbReference type="Proteomes" id="UP000772434">
    <property type="component" value="Unassembled WGS sequence"/>
</dbReference>
<sequence>MLKLKEFPLNVVVVGAGISGLAVAYLMEKAGHRVTVLEKSSPKSQARLRDGGLRIPPNMTRLLKELPGVDKLLAEKASKCAGLCWVQCHNKSSELMGKVEFPEEVLNDLGCDFHLIPHHDLQGYLYNLCIKAGVQIHHDFDVDKLSIEKDRDPVVFSKTGKRITGDIVIGADGKNSAVRKALLAEEVVLSETDSLDSDDSDEDNEPVPLPMKEIIGATLTVPISSIRSDPELSSFTEIEHWMLWMGNRNTICGARYGPELYVLEVVFADPPMADQTDDEWLAGKPMESVLKYADEYDPRIKKIMQLASTCHWSIQTVHDPPRYVSNHHQVVVIGDAAHAVHLNSAHNTAAGFEDAFTLGRLFSRENLRRSHKSLLLNGYQYIRRNRTRSLELAGMEVAFFLGLPPGREREGRNQGLRLTLHLEGANDETLERLWSTYVDQFNYDARDEVDEWQMNWVASR</sequence>
<evidence type="ECO:0000256" key="4">
    <source>
        <dbReference type="ARBA" id="ARBA00023002"/>
    </source>
</evidence>
<evidence type="ECO:0000256" key="3">
    <source>
        <dbReference type="ARBA" id="ARBA00022827"/>
    </source>
</evidence>
<name>A0A9P5PFL7_9AGAR</name>
<evidence type="ECO:0000313" key="8">
    <source>
        <dbReference type="EMBL" id="KAF9061797.1"/>
    </source>
</evidence>
<dbReference type="InterPro" id="IPR050493">
    <property type="entry name" value="FAD-dep_Monooxygenase_BioMet"/>
</dbReference>
<organism evidence="8 9">
    <name type="scientific">Rhodocollybia butyracea</name>
    <dbReference type="NCBI Taxonomy" id="206335"/>
    <lineage>
        <taxon>Eukaryota</taxon>
        <taxon>Fungi</taxon>
        <taxon>Dikarya</taxon>
        <taxon>Basidiomycota</taxon>
        <taxon>Agaricomycotina</taxon>
        <taxon>Agaricomycetes</taxon>
        <taxon>Agaricomycetidae</taxon>
        <taxon>Agaricales</taxon>
        <taxon>Marasmiineae</taxon>
        <taxon>Omphalotaceae</taxon>
        <taxon>Rhodocollybia</taxon>
    </lineage>
</organism>
<keyword evidence="2" id="KW-0285">Flavoprotein</keyword>
<dbReference type="AlphaFoldDB" id="A0A9P5PFL7"/>
<accession>A0A9P5PFL7</accession>
<dbReference type="SUPFAM" id="SSF51905">
    <property type="entry name" value="FAD/NAD(P)-binding domain"/>
    <property type="match status" value="1"/>
</dbReference>
<dbReference type="OrthoDB" id="5428495at2759"/>
<dbReference type="GO" id="GO:0004497">
    <property type="term" value="F:monooxygenase activity"/>
    <property type="evidence" value="ECO:0007669"/>
    <property type="project" value="UniProtKB-KW"/>
</dbReference>
<evidence type="ECO:0000313" key="9">
    <source>
        <dbReference type="Proteomes" id="UP000772434"/>
    </source>
</evidence>
<dbReference type="PRINTS" id="PR00420">
    <property type="entry name" value="RNGMNOXGNASE"/>
</dbReference>
<evidence type="ECO:0000256" key="6">
    <source>
        <dbReference type="SAM" id="Phobius"/>
    </source>
</evidence>
<dbReference type="EMBL" id="JADNRY010000190">
    <property type="protein sequence ID" value="KAF9061797.1"/>
    <property type="molecule type" value="Genomic_DNA"/>
</dbReference>
<evidence type="ECO:0000256" key="2">
    <source>
        <dbReference type="ARBA" id="ARBA00022630"/>
    </source>
</evidence>
<dbReference type="InterPro" id="IPR036188">
    <property type="entry name" value="FAD/NAD-bd_sf"/>
</dbReference>
<evidence type="ECO:0000256" key="5">
    <source>
        <dbReference type="ARBA" id="ARBA00023033"/>
    </source>
</evidence>
<protein>
    <recommendedName>
        <fullName evidence="7">FAD-binding domain-containing protein</fullName>
    </recommendedName>
</protein>
<keyword evidence="6" id="KW-1133">Transmembrane helix</keyword>
<keyword evidence="5" id="KW-0503">Monooxygenase</keyword>
<keyword evidence="6" id="KW-0472">Membrane</keyword>
<comment type="similarity">
    <text evidence="1">Belongs to the paxM FAD-dependent monooxygenase family.</text>
</comment>
<dbReference type="PANTHER" id="PTHR13789">
    <property type="entry name" value="MONOOXYGENASE"/>
    <property type="match status" value="1"/>
</dbReference>
<evidence type="ECO:0000259" key="7">
    <source>
        <dbReference type="Pfam" id="PF01494"/>
    </source>
</evidence>
<keyword evidence="9" id="KW-1185">Reference proteome</keyword>
<dbReference type="Pfam" id="PF01494">
    <property type="entry name" value="FAD_binding_3"/>
    <property type="match status" value="1"/>
</dbReference>